<organism evidence="2 3">
    <name type="scientific">Eragrostis curvula</name>
    <name type="common">weeping love grass</name>
    <dbReference type="NCBI Taxonomy" id="38414"/>
    <lineage>
        <taxon>Eukaryota</taxon>
        <taxon>Viridiplantae</taxon>
        <taxon>Streptophyta</taxon>
        <taxon>Embryophyta</taxon>
        <taxon>Tracheophyta</taxon>
        <taxon>Spermatophyta</taxon>
        <taxon>Magnoliopsida</taxon>
        <taxon>Liliopsida</taxon>
        <taxon>Poales</taxon>
        <taxon>Poaceae</taxon>
        <taxon>PACMAD clade</taxon>
        <taxon>Chloridoideae</taxon>
        <taxon>Eragrostideae</taxon>
        <taxon>Eragrostidinae</taxon>
        <taxon>Eragrostis</taxon>
    </lineage>
</organism>
<name>A0A5J9VYT0_9POAL</name>
<dbReference type="Gramene" id="TVU40250">
    <property type="protein sequence ID" value="TVU40250"/>
    <property type="gene ID" value="EJB05_13703"/>
</dbReference>
<dbReference type="AlphaFoldDB" id="A0A5J9VYT0"/>
<reference evidence="2 3" key="1">
    <citation type="journal article" date="2019" name="Sci. Rep.">
        <title>A high-quality genome of Eragrostis curvula grass provides insights into Poaceae evolution and supports new strategies to enhance forage quality.</title>
        <authorList>
            <person name="Carballo J."/>
            <person name="Santos B.A.C.M."/>
            <person name="Zappacosta D."/>
            <person name="Garbus I."/>
            <person name="Selva J.P."/>
            <person name="Gallo C.A."/>
            <person name="Diaz A."/>
            <person name="Albertini E."/>
            <person name="Caccamo M."/>
            <person name="Echenique V."/>
        </authorList>
    </citation>
    <scope>NUCLEOTIDE SEQUENCE [LARGE SCALE GENOMIC DNA]</scope>
    <source>
        <strain evidence="3">cv. Victoria</strain>
        <tissue evidence="2">Leaf</tissue>
    </source>
</reference>
<gene>
    <name evidence="2" type="ORF">EJB05_13703</name>
</gene>
<protein>
    <submittedName>
        <fullName evidence="2">Uncharacterized protein</fullName>
    </submittedName>
</protein>
<accession>A0A5J9VYT0</accession>
<proteinExistence type="predicted"/>
<dbReference type="EMBL" id="RWGY01000007">
    <property type="protein sequence ID" value="TVU40250.1"/>
    <property type="molecule type" value="Genomic_DNA"/>
</dbReference>
<dbReference type="Proteomes" id="UP000324897">
    <property type="component" value="Chromosome 4"/>
</dbReference>
<feature type="compositionally biased region" description="Low complexity" evidence="1">
    <location>
        <begin position="109"/>
        <end position="130"/>
    </location>
</feature>
<feature type="non-terminal residue" evidence="2">
    <location>
        <position position="1"/>
    </location>
</feature>
<keyword evidence="3" id="KW-1185">Reference proteome</keyword>
<feature type="compositionally biased region" description="Low complexity" evidence="1">
    <location>
        <begin position="83"/>
        <end position="95"/>
    </location>
</feature>
<evidence type="ECO:0000256" key="1">
    <source>
        <dbReference type="SAM" id="MobiDB-lite"/>
    </source>
</evidence>
<feature type="region of interest" description="Disordered" evidence="1">
    <location>
        <begin position="78"/>
        <end position="133"/>
    </location>
</feature>
<comment type="caution">
    <text evidence="2">The sequence shown here is derived from an EMBL/GenBank/DDBJ whole genome shotgun (WGS) entry which is preliminary data.</text>
</comment>
<evidence type="ECO:0000313" key="3">
    <source>
        <dbReference type="Proteomes" id="UP000324897"/>
    </source>
</evidence>
<sequence length="239" mass="26024">MAYPTGTEPLLITCGCCLSLRGAAQWVRRRWHPGQSGRAWLRVASETDRNNNLYFSSSKEIFHIPLNWIGSSIRCPPQPPVPSSRSPLPFSPASPATRARRWTTPPCSPRVSLPPAAPARASTSASPAVAGRGSSGRASQILLPLQLGGAPPSAACQDRPATVLLEPREHLCLCGPCTDACCYDPTIACWVCRDAVLRAGPRHRDAVRLRAEELISWNRRNGCSLEFTCKKPQMDILAY</sequence>
<evidence type="ECO:0000313" key="2">
    <source>
        <dbReference type="EMBL" id="TVU40250.1"/>
    </source>
</evidence>